<evidence type="ECO:0000256" key="1">
    <source>
        <dbReference type="SAM" id="Phobius"/>
    </source>
</evidence>
<comment type="caution">
    <text evidence="2">The sequence shown here is derived from an EMBL/GenBank/DDBJ whole genome shotgun (WGS) entry which is preliminary data.</text>
</comment>
<evidence type="ECO:0000313" key="2">
    <source>
        <dbReference type="EMBL" id="KXP01030.1"/>
    </source>
</evidence>
<keyword evidence="1" id="KW-1133">Transmembrane helix</keyword>
<reference evidence="2 3" key="1">
    <citation type="submission" date="2016-02" db="EMBL/GenBank/DDBJ databases">
        <authorList>
            <person name="Teng J.L."/>
            <person name="Tang Y."/>
            <person name="Huang Y."/>
            <person name="Guo F."/>
            <person name="Wei W."/>
            <person name="Chen J.H."/>
            <person name="Wong S.Y."/>
            <person name="Lau S.K."/>
            <person name="Woo P.C."/>
        </authorList>
    </citation>
    <scope>NUCLEOTIDE SEQUENCE [LARGE SCALE GENOMIC DNA]</scope>
    <source>
        <strain evidence="2 3">JCM 13375</strain>
    </source>
</reference>
<protein>
    <recommendedName>
        <fullName evidence="4">HTH cro/C1-type domain-containing protein</fullName>
    </recommendedName>
</protein>
<keyword evidence="1" id="KW-0812">Transmembrane</keyword>
<dbReference type="EMBL" id="LSRE01000002">
    <property type="protein sequence ID" value="KXP01030.1"/>
    <property type="molecule type" value="Genomic_DNA"/>
</dbReference>
<dbReference type="RefSeq" id="WP_068743820.1">
    <property type="nucleotide sequence ID" value="NZ_LSRE01000002.1"/>
</dbReference>
<evidence type="ECO:0008006" key="4">
    <source>
        <dbReference type="Google" id="ProtNLM"/>
    </source>
</evidence>
<dbReference type="Proteomes" id="UP000070409">
    <property type="component" value="Unassembled WGS sequence"/>
</dbReference>
<proteinExistence type="predicted"/>
<organism evidence="2 3">
    <name type="scientific">Tsukamurella pseudospumae</name>
    <dbReference type="NCBI Taxonomy" id="239498"/>
    <lineage>
        <taxon>Bacteria</taxon>
        <taxon>Bacillati</taxon>
        <taxon>Actinomycetota</taxon>
        <taxon>Actinomycetes</taxon>
        <taxon>Mycobacteriales</taxon>
        <taxon>Tsukamurellaceae</taxon>
        <taxon>Tsukamurella</taxon>
    </lineage>
</organism>
<dbReference type="InterPro" id="IPR010982">
    <property type="entry name" value="Lambda_DNA-bd_dom_sf"/>
</dbReference>
<gene>
    <name evidence="2" type="ORF">AXK61_13670</name>
</gene>
<sequence length="308" mass="32856">MFASALRRLFTLAGSPTVRAVADAVGVSAATVSNWRTGRHLPAEFETVEPMLVWLTARATSNRHVVAEVVTVSQWQQLFSTATGRDPALPVLTQIATAAEQWALDTDTSEPVQLDAARFLLLSCVAVSSTGVLTLRVPELPAAAGRIVAELVEIGVLSLTPDPGDENQDLVRLTDLRVIETWSRLSTWVEQARPVLISRSALEQDAQRWATAGRPRAWLYDHVRLTLTADALIALSPDLGAAGTQSAAFWFGAATTAHIPPGTVTEFWAASQAASLRTLRVHQMIAAVLIALIAMTLGLGLALGAVTA</sequence>
<name>A0A137ZS60_9ACTN</name>
<feature type="transmembrane region" description="Helical" evidence="1">
    <location>
        <begin position="285"/>
        <end position="306"/>
    </location>
</feature>
<keyword evidence="3" id="KW-1185">Reference proteome</keyword>
<evidence type="ECO:0000313" key="3">
    <source>
        <dbReference type="Proteomes" id="UP000070409"/>
    </source>
</evidence>
<dbReference type="Gene3D" id="1.10.260.40">
    <property type="entry name" value="lambda repressor-like DNA-binding domains"/>
    <property type="match status" value="1"/>
</dbReference>
<accession>A0A137ZS60</accession>
<keyword evidence="1" id="KW-0472">Membrane</keyword>